<evidence type="ECO:0000313" key="1">
    <source>
        <dbReference type="EMBL" id="QCC44597.1"/>
    </source>
</evidence>
<organism evidence="1 2">
    <name type="scientific">Halobacterium salinarum (strain ATCC 33171 / DSM 3754 / JCM 8978 / NBRC 102687 / NCIMB 764 / 91-R6)</name>
    <dbReference type="NCBI Taxonomy" id="2597657"/>
    <lineage>
        <taxon>Archaea</taxon>
        <taxon>Methanobacteriati</taxon>
        <taxon>Methanobacteriota</taxon>
        <taxon>Stenosarchaea group</taxon>
        <taxon>Halobacteria</taxon>
        <taxon>Halobacteriales</taxon>
        <taxon>Halobacteriaceae</taxon>
        <taxon>Halobacterium</taxon>
    </lineage>
</organism>
<reference evidence="1 2" key="1">
    <citation type="journal article" date="2019" name="Microbiol. Resour. Announc.">
        <title>The Genome Sequence of the Halobacterium salinarum Type Strain Is Closely Related to That of Laboratory Strains NRC-1 and R1.</title>
        <authorList>
            <person name="Pfeiffer F."/>
            <person name="Marchfelder A."/>
            <person name="Habermann B."/>
            <person name="Dyall-Smith M.L."/>
        </authorList>
    </citation>
    <scope>NUCLEOTIDE SEQUENCE [LARGE SCALE GENOMIC DNA]</scope>
    <source>
        <strain evidence="2">ATCC 33171 / DSM 3754 / JCM 8978 / NBRC 102687 / NCIMB 764 / 91-R6</strain>
    </source>
</reference>
<dbReference type="GeneID" id="39854751"/>
<protein>
    <submittedName>
        <fullName evidence="1">Uncharacterized protein</fullName>
    </submittedName>
</protein>
<evidence type="ECO:0000313" key="2">
    <source>
        <dbReference type="Proteomes" id="UP000296216"/>
    </source>
</evidence>
<sequence>MTQTQQEQLPKNLTLHVGNEASLLERADHSTQQTELVLAPVELHRRNIQRRLRESQTPKTSFQFSDPTTVGKQLLDVAGLPTTTVDRIDRLSMIRSILSDEDVSIASPVVPSEPQSVEQIRTEIEAVTGFHPERLDIVQDVVGGLQAPIDADGAELLDAAVSIEQALRQVTSTSTSVSDVAFVRRAAREVLATDGAIWEDAFPDVERVSLVGVSSVPAAYIDLLHAVLASVAVPVHVHFRRGTGSYLTQRASELFDVASPGMVVFES</sequence>
<dbReference type="InterPro" id="IPR058819">
    <property type="entry name" value="UvrD_dom-like"/>
</dbReference>
<proteinExistence type="predicted"/>
<dbReference type="Pfam" id="PF26510">
    <property type="entry name" value="Halo_UvrD_like"/>
    <property type="match status" value="1"/>
</dbReference>
<dbReference type="AlphaFoldDB" id="A0A4D6GWN7"/>
<dbReference type="Proteomes" id="UP000296216">
    <property type="component" value="Chromosome"/>
</dbReference>
<dbReference type="RefSeq" id="WP_136361184.1">
    <property type="nucleotide sequence ID" value="NZ_VRYN01000015.1"/>
</dbReference>
<gene>
    <name evidence="1" type="ORF">HBSAL_04410</name>
</gene>
<name>A0A4D6GWN7_HALS9</name>
<accession>A0A4D6GWN7</accession>
<dbReference type="EMBL" id="CP038631">
    <property type="protein sequence ID" value="QCC44597.1"/>
    <property type="molecule type" value="Genomic_DNA"/>
</dbReference>